<dbReference type="EC" id="5.6.2.4" evidence="4"/>
<dbReference type="PANTHER" id="PTHR13710">
    <property type="entry name" value="DNA HELICASE RECQ FAMILY MEMBER"/>
    <property type="match status" value="1"/>
</dbReference>
<evidence type="ECO:0000256" key="1">
    <source>
        <dbReference type="ARBA" id="ARBA00005446"/>
    </source>
</evidence>
<evidence type="ECO:0000256" key="3">
    <source>
        <dbReference type="ARBA" id="ARBA00034617"/>
    </source>
</evidence>
<dbReference type="GO" id="GO:0005694">
    <property type="term" value="C:chromosome"/>
    <property type="evidence" value="ECO:0007669"/>
    <property type="project" value="TreeGrafter"/>
</dbReference>
<dbReference type="Proteomes" id="UP001460270">
    <property type="component" value="Unassembled WGS sequence"/>
</dbReference>
<evidence type="ECO:0000313" key="7">
    <source>
        <dbReference type="Proteomes" id="UP001460270"/>
    </source>
</evidence>
<comment type="catalytic activity">
    <reaction evidence="3">
        <text>Couples ATP hydrolysis with the unwinding of duplex DNA by translocating in the 3'-5' direction.</text>
        <dbReference type="EC" id="5.6.2.4"/>
    </reaction>
</comment>
<feature type="domain" description="Helicase C-terminal" evidence="5">
    <location>
        <begin position="87"/>
        <end position="257"/>
    </location>
</feature>
<protein>
    <recommendedName>
        <fullName evidence="4">DNA 3'-5' helicase</fullName>
        <ecNumber evidence="4">5.6.2.4</ecNumber>
    </recommendedName>
</protein>
<reference evidence="7" key="1">
    <citation type="submission" date="2024-04" db="EMBL/GenBank/DDBJ databases">
        <title>Salinicola lusitanus LLJ914,a marine bacterium isolated from the Okinawa Trough.</title>
        <authorList>
            <person name="Li J."/>
        </authorList>
    </citation>
    <scope>NUCLEOTIDE SEQUENCE [LARGE SCALE GENOMIC DNA]</scope>
</reference>
<evidence type="ECO:0000259" key="5">
    <source>
        <dbReference type="PROSITE" id="PS51194"/>
    </source>
</evidence>
<dbReference type="SMART" id="SM00490">
    <property type="entry name" value="HELICc"/>
    <property type="match status" value="1"/>
</dbReference>
<dbReference type="AlphaFoldDB" id="A0AAW0Q5V4"/>
<dbReference type="Gene3D" id="3.40.50.300">
    <property type="entry name" value="P-loop containing nucleotide triphosphate hydrolases"/>
    <property type="match status" value="2"/>
</dbReference>
<keyword evidence="2" id="KW-0413">Isomerase</keyword>
<dbReference type="PANTHER" id="PTHR13710:SF157">
    <property type="entry name" value="DNA HELICASE"/>
    <property type="match status" value="1"/>
</dbReference>
<dbReference type="GO" id="GO:0009378">
    <property type="term" value="F:four-way junction helicase activity"/>
    <property type="evidence" value="ECO:0007669"/>
    <property type="project" value="TreeGrafter"/>
</dbReference>
<comment type="similarity">
    <text evidence="1">Belongs to the helicase family. RecQ subfamily.</text>
</comment>
<evidence type="ECO:0000256" key="2">
    <source>
        <dbReference type="ARBA" id="ARBA00023235"/>
    </source>
</evidence>
<dbReference type="SUPFAM" id="SSF52540">
    <property type="entry name" value="P-loop containing nucleoside triphosphate hydrolases"/>
    <property type="match status" value="1"/>
</dbReference>
<accession>A0AAW0Q5V4</accession>
<gene>
    <name evidence="6" type="ORF">WMY93_002923</name>
</gene>
<dbReference type="InterPro" id="IPR001650">
    <property type="entry name" value="Helicase_C-like"/>
</dbReference>
<dbReference type="Pfam" id="PF00271">
    <property type="entry name" value="Helicase_C"/>
    <property type="match status" value="1"/>
</dbReference>
<sequence>MHLIFFRGEGTKGQPAFRESFSKLGELRSIVPEGTPVLALTASAETKHRDRVTKLLHMEAATQVTVSPNRQNIRLGLGSLSPNNLSSLDWLVEMIKEKELSLPHVIIYCRTLKTVGRVFCHLKAELGENAWVDKDHKSDNLIIGMFHSNTLPQNKERVLKSLNGEGNCKIIVATTALGMGLNFPNVSHVVLYGSPEDVEAIVQQVGRAGRHGQQSHAILYIQATRDDAVKDVVAKAKKSCFRQALFSYFENDTQSVKPGHLCCTFCHSQCLCERNGCPEPIPLYETLVNVKSPPQKSRNVTSSDKQLVQDLLEEYMESLGSQTKQVFTSKAMCTGFSVDLIVAVLEHCPFIFDLNYIISNLPVFRVEHAREILTIISEVFGDIDSAQAVQEEECLDLDINFLGYFDEEDDDFEITTQYSSQESLFM</sequence>
<dbReference type="GO" id="GO:0000723">
    <property type="term" value="P:telomere maintenance"/>
    <property type="evidence" value="ECO:0007669"/>
    <property type="project" value="TreeGrafter"/>
</dbReference>
<organism evidence="6 7">
    <name type="scientific">Mugilogobius chulae</name>
    <name type="common">yellowstripe goby</name>
    <dbReference type="NCBI Taxonomy" id="88201"/>
    <lineage>
        <taxon>Eukaryota</taxon>
        <taxon>Metazoa</taxon>
        <taxon>Chordata</taxon>
        <taxon>Craniata</taxon>
        <taxon>Vertebrata</taxon>
        <taxon>Euteleostomi</taxon>
        <taxon>Actinopterygii</taxon>
        <taxon>Neopterygii</taxon>
        <taxon>Teleostei</taxon>
        <taxon>Neoteleostei</taxon>
        <taxon>Acanthomorphata</taxon>
        <taxon>Gobiaria</taxon>
        <taxon>Gobiiformes</taxon>
        <taxon>Gobioidei</taxon>
        <taxon>Gobiidae</taxon>
        <taxon>Gobionellinae</taxon>
        <taxon>Mugilogobius</taxon>
    </lineage>
</organism>
<dbReference type="InterPro" id="IPR027417">
    <property type="entry name" value="P-loop_NTPase"/>
</dbReference>
<dbReference type="GO" id="GO:0005737">
    <property type="term" value="C:cytoplasm"/>
    <property type="evidence" value="ECO:0007669"/>
    <property type="project" value="TreeGrafter"/>
</dbReference>
<dbReference type="PROSITE" id="PS51194">
    <property type="entry name" value="HELICASE_CTER"/>
    <property type="match status" value="1"/>
</dbReference>
<evidence type="ECO:0000313" key="6">
    <source>
        <dbReference type="EMBL" id="KAK7939597.1"/>
    </source>
</evidence>
<comment type="caution">
    <text evidence="6">The sequence shown here is derived from an EMBL/GenBank/DDBJ whole genome shotgun (WGS) entry which is preliminary data.</text>
</comment>
<dbReference type="GO" id="GO:0000724">
    <property type="term" value="P:double-strand break repair via homologous recombination"/>
    <property type="evidence" value="ECO:0007669"/>
    <property type="project" value="TreeGrafter"/>
</dbReference>
<evidence type="ECO:0000256" key="4">
    <source>
        <dbReference type="ARBA" id="ARBA00034808"/>
    </source>
</evidence>
<name>A0AAW0Q5V4_9GOBI</name>
<proteinExistence type="inferred from homology"/>
<dbReference type="GO" id="GO:0005654">
    <property type="term" value="C:nucleoplasm"/>
    <property type="evidence" value="ECO:0007669"/>
    <property type="project" value="TreeGrafter"/>
</dbReference>
<keyword evidence="7" id="KW-1185">Reference proteome</keyword>
<dbReference type="EMBL" id="JBBPFD010000002">
    <property type="protein sequence ID" value="KAK7939597.1"/>
    <property type="molecule type" value="Genomic_DNA"/>
</dbReference>
<dbReference type="GO" id="GO:0043138">
    <property type="term" value="F:3'-5' DNA helicase activity"/>
    <property type="evidence" value="ECO:0007669"/>
    <property type="project" value="UniProtKB-EC"/>
</dbReference>